<dbReference type="PANTHER" id="PTHR42692">
    <property type="entry name" value="NUCLEOTIDE PYROPHOSPHOHYDROLASE"/>
    <property type="match status" value="1"/>
</dbReference>
<name>A0A932YYN5_9BACT</name>
<dbReference type="InterPro" id="IPR047046">
    <property type="entry name" value="YpjD/YvdC"/>
</dbReference>
<dbReference type="Proteomes" id="UP000756703">
    <property type="component" value="Unassembled WGS sequence"/>
</dbReference>
<evidence type="ECO:0000313" key="2">
    <source>
        <dbReference type="EMBL" id="MBI4132681.1"/>
    </source>
</evidence>
<comment type="caution">
    <text evidence="2">The sequence shown here is derived from an EMBL/GenBank/DDBJ whole genome shotgun (WGS) entry which is preliminary data.</text>
</comment>
<dbReference type="InterPro" id="IPR004518">
    <property type="entry name" value="MazG-like_dom"/>
</dbReference>
<proteinExistence type="predicted"/>
<gene>
    <name evidence="2" type="ORF">HY473_01090</name>
</gene>
<organism evidence="2 3">
    <name type="scientific">Candidatus Sungiibacteriota bacterium</name>
    <dbReference type="NCBI Taxonomy" id="2750080"/>
    <lineage>
        <taxon>Bacteria</taxon>
        <taxon>Candidatus Sungiibacteriota</taxon>
    </lineage>
</organism>
<sequence length="99" mass="11299">MNEAQRKVDTWIQQHGGYWDRKDIALKISEEYGELIKEFNRLFGPQRKKASGDMAKLTLELGDLLFAIACLANSNSINLDAALEKSIEKYSSPTTDRYE</sequence>
<dbReference type="EMBL" id="JACQMI010000005">
    <property type="protein sequence ID" value="MBI4132681.1"/>
    <property type="molecule type" value="Genomic_DNA"/>
</dbReference>
<dbReference type="Pfam" id="PF03819">
    <property type="entry name" value="MazG"/>
    <property type="match status" value="1"/>
</dbReference>
<dbReference type="PANTHER" id="PTHR42692:SF1">
    <property type="entry name" value="NUCLEOTIDE PYROPHOSPHOHYDROLASE"/>
    <property type="match status" value="1"/>
</dbReference>
<evidence type="ECO:0000259" key="1">
    <source>
        <dbReference type="Pfam" id="PF03819"/>
    </source>
</evidence>
<dbReference type="SUPFAM" id="SSF101386">
    <property type="entry name" value="all-alpha NTP pyrophosphatases"/>
    <property type="match status" value="1"/>
</dbReference>
<dbReference type="AlphaFoldDB" id="A0A932YYN5"/>
<evidence type="ECO:0000313" key="3">
    <source>
        <dbReference type="Proteomes" id="UP000756703"/>
    </source>
</evidence>
<dbReference type="Gene3D" id="1.10.287.1080">
    <property type="entry name" value="MazG-like"/>
    <property type="match status" value="1"/>
</dbReference>
<reference evidence="2" key="1">
    <citation type="submission" date="2020-07" db="EMBL/GenBank/DDBJ databases">
        <title>Huge and variable diversity of episymbiotic CPR bacteria and DPANN archaea in groundwater ecosystems.</title>
        <authorList>
            <person name="He C.Y."/>
            <person name="Keren R."/>
            <person name="Whittaker M."/>
            <person name="Farag I.F."/>
            <person name="Doudna J."/>
            <person name="Cate J.H.D."/>
            <person name="Banfield J.F."/>
        </authorList>
    </citation>
    <scope>NUCLEOTIDE SEQUENCE</scope>
    <source>
        <strain evidence="2">NC_groundwater_1225_Ag_S-0.1um_56_177</strain>
    </source>
</reference>
<protein>
    <submittedName>
        <fullName evidence="2">Nucleotide pyrophosphohydrolase</fullName>
    </submittedName>
</protein>
<feature type="domain" description="NTP pyrophosphohydrolase MazG-like" evidence="1">
    <location>
        <begin position="24"/>
        <end position="91"/>
    </location>
</feature>
<accession>A0A932YYN5</accession>